<name>A0A8F9TX74_9BACT</name>
<protein>
    <submittedName>
        <fullName evidence="2">Penicillin-binding protein activator LpoB</fullName>
    </submittedName>
</protein>
<dbReference type="KEGG" id="ole:K0B96_02490"/>
<dbReference type="Pfam" id="PF13036">
    <property type="entry name" value="LpoB"/>
    <property type="match status" value="1"/>
</dbReference>
<feature type="chain" id="PRO_5034518868" evidence="1">
    <location>
        <begin position="22"/>
        <end position="211"/>
    </location>
</feature>
<dbReference type="EMBL" id="CP080507">
    <property type="protein sequence ID" value="QYM79504.1"/>
    <property type="molecule type" value="Genomic_DNA"/>
</dbReference>
<dbReference type="InterPro" id="IPR014094">
    <property type="entry name" value="LpoB"/>
</dbReference>
<dbReference type="PROSITE" id="PS51257">
    <property type="entry name" value="PROKAR_LIPOPROTEIN"/>
    <property type="match status" value="1"/>
</dbReference>
<evidence type="ECO:0000256" key="1">
    <source>
        <dbReference type="SAM" id="SignalP"/>
    </source>
</evidence>
<proteinExistence type="predicted"/>
<dbReference type="Proteomes" id="UP000825051">
    <property type="component" value="Chromosome"/>
</dbReference>
<keyword evidence="1" id="KW-0732">Signal</keyword>
<accession>A0A8F9TX74</accession>
<gene>
    <name evidence="2" type="ORF">K0B96_02490</name>
</gene>
<dbReference type="AlphaFoldDB" id="A0A8F9TX74"/>
<reference evidence="2" key="1">
    <citation type="submission" date="2021-08" db="EMBL/GenBank/DDBJ databases">
        <title>Genome of a novel bacterium of the phylum Verrucomicrobia, Oleiharenicola sp. KSB-15.</title>
        <authorList>
            <person name="Chung J.-H."/>
            <person name="Ahn J.-H."/>
            <person name="Yoon Y."/>
            <person name="Kim D.-Y."/>
            <person name="An S.-H."/>
            <person name="Park I."/>
            <person name="Yeon J."/>
        </authorList>
    </citation>
    <scope>NUCLEOTIDE SEQUENCE</scope>
    <source>
        <strain evidence="2">KSB-15</strain>
    </source>
</reference>
<sequence length="211" mass="23003">MMNLTTRIVPLSCLAALAAFSAGCTSSGVKNPSGVPVTEMKADERGFVAGTGVESQDLVAVTDKMARSILAIPEIAQAKTPPRIALDPVINETRFPINKDIFNDRIRIQLNTKAAGKVRFLARDRMKTLEHERELKQSGQVTASSDPNVVEFRGADYFLTGKLAGMSTRTSAGTSDYVLYSFQLIDARTSEVVWEDASEIKKQGLEDAAYR</sequence>
<feature type="signal peptide" evidence="1">
    <location>
        <begin position="1"/>
        <end position="21"/>
    </location>
</feature>
<dbReference type="Gene3D" id="3.40.50.10610">
    <property type="entry name" value="ABC-type transport auxiliary lipoprotein component"/>
    <property type="match status" value="1"/>
</dbReference>
<evidence type="ECO:0000313" key="3">
    <source>
        <dbReference type="Proteomes" id="UP000825051"/>
    </source>
</evidence>
<keyword evidence="3" id="KW-1185">Reference proteome</keyword>
<dbReference type="RefSeq" id="WP_220163455.1">
    <property type="nucleotide sequence ID" value="NZ_CP080507.1"/>
</dbReference>
<evidence type="ECO:0000313" key="2">
    <source>
        <dbReference type="EMBL" id="QYM79504.1"/>
    </source>
</evidence>
<organism evidence="2 3">
    <name type="scientific">Horticoccus luteus</name>
    <dbReference type="NCBI Taxonomy" id="2862869"/>
    <lineage>
        <taxon>Bacteria</taxon>
        <taxon>Pseudomonadati</taxon>
        <taxon>Verrucomicrobiota</taxon>
        <taxon>Opitutia</taxon>
        <taxon>Opitutales</taxon>
        <taxon>Opitutaceae</taxon>
        <taxon>Horticoccus</taxon>
    </lineage>
</organism>